<feature type="transmembrane region" description="Helical" evidence="13">
    <location>
        <begin position="70"/>
        <end position="90"/>
    </location>
</feature>
<evidence type="ECO:0000256" key="12">
    <source>
        <dbReference type="ARBA" id="ARBA00031636"/>
    </source>
</evidence>
<dbReference type="GO" id="GO:0006811">
    <property type="term" value="P:monoatomic ion transport"/>
    <property type="evidence" value="ECO:0007669"/>
    <property type="project" value="UniProtKB-KW"/>
</dbReference>
<dbReference type="GO" id="GO:0005886">
    <property type="term" value="C:plasma membrane"/>
    <property type="evidence" value="ECO:0007669"/>
    <property type="project" value="UniProtKB-SubCell"/>
</dbReference>
<keyword evidence="6" id="KW-0050">Antiport</keyword>
<keyword evidence="5" id="KW-0813">Transport</keyword>
<proteinExistence type="inferred from homology"/>
<evidence type="ECO:0000256" key="4">
    <source>
        <dbReference type="ARBA" id="ARBA00020268"/>
    </source>
</evidence>
<dbReference type="GO" id="GO:0042910">
    <property type="term" value="F:xenobiotic transmembrane transporter activity"/>
    <property type="evidence" value="ECO:0007669"/>
    <property type="project" value="InterPro"/>
</dbReference>
<evidence type="ECO:0000256" key="11">
    <source>
        <dbReference type="ARBA" id="ARBA00023136"/>
    </source>
</evidence>
<organism evidence="14 15">
    <name type="scientific">Aminipila luticellarii</name>
    <dbReference type="NCBI Taxonomy" id="2507160"/>
    <lineage>
        <taxon>Bacteria</taxon>
        <taxon>Bacillati</taxon>
        <taxon>Bacillota</taxon>
        <taxon>Clostridia</taxon>
        <taxon>Peptostreptococcales</taxon>
        <taxon>Anaerovoracaceae</taxon>
        <taxon>Aminipila</taxon>
    </lineage>
</organism>
<evidence type="ECO:0000256" key="8">
    <source>
        <dbReference type="ARBA" id="ARBA00022692"/>
    </source>
</evidence>
<dbReference type="InterPro" id="IPR048279">
    <property type="entry name" value="MdtK-like"/>
</dbReference>
<feature type="transmembrane region" description="Helical" evidence="13">
    <location>
        <begin position="110"/>
        <end position="130"/>
    </location>
</feature>
<evidence type="ECO:0000256" key="13">
    <source>
        <dbReference type="SAM" id="Phobius"/>
    </source>
</evidence>
<feature type="transmembrane region" description="Helical" evidence="13">
    <location>
        <begin position="142"/>
        <end position="160"/>
    </location>
</feature>
<dbReference type="PANTHER" id="PTHR43298:SF2">
    <property type="entry name" value="FMN_FAD EXPORTER YEEO-RELATED"/>
    <property type="match status" value="1"/>
</dbReference>
<dbReference type="EMBL" id="CP035281">
    <property type="protein sequence ID" value="QAT43891.1"/>
    <property type="molecule type" value="Genomic_DNA"/>
</dbReference>
<dbReference type="InterPro" id="IPR050222">
    <property type="entry name" value="MATE_MdtK"/>
</dbReference>
<comment type="subcellular location">
    <subcellularLocation>
        <location evidence="2">Cell membrane</location>
        <topology evidence="2">Multi-pass membrane protein</topology>
    </subcellularLocation>
</comment>
<sequence length="434" mass="47814">MQSLISSSLSLIDNLMVGSLGEKELAAVGIAIQIYFIHWIVMFGFTSGVSTFMAQFWGVKDLASIKKTTGFAICVCFSISVIFFTVAMFFPQKVMRLFTDIPELIELGTGYIRTGSFTFLTISITVPFTAALRTTQQTKIPLYISLFVFSANAFLNYIFIFGKFGAPELGVIGSALGTLIARCFELCLILFAVFGKRNIVAGRFSEHFGWSRELVGRIIRNAIPTTMNETFWSVGTSMYVAAYARVGVTEYAAVQASNVINNLFTLAAFSIGDATLILVGQKLGEGKLDFAYELGRKLLRVGIVLGLVSGGALIISSKFIIGLFELTPEGQKYAFYILIIYGAFMWLTVYNGISVTGILRSGGDTIFAMAAETGTIWLYAVPTAFITALALHLPIYWAVFFVKMEDVIKSFILVKRFRSKKWARNVIQDIAVPD</sequence>
<evidence type="ECO:0000313" key="14">
    <source>
        <dbReference type="EMBL" id="QAT43891.1"/>
    </source>
</evidence>
<evidence type="ECO:0000256" key="5">
    <source>
        <dbReference type="ARBA" id="ARBA00022448"/>
    </source>
</evidence>
<dbReference type="Pfam" id="PF01554">
    <property type="entry name" value="MatE"/>
    <property type="match status" value="2"/>
</dbReference>
<dbReference type="OrthoDB" id="9780160at2"/>
<evidence type="ECO:0000256" key="3">
    <source>
        <dbReference type="ARBA" id="ARBA00010199"/>
    </source>
</evidence>
<evidence type="ECO:0000256" key="6">
    <source>
        <dbReference type="ARBA" id="ARBA00022449"/>
    </source>
</evidence>
<evidence type="ECO:0000313" key="15">
    <source>
        <dbReference type="Proteomes" id="UP000287601"/>
    </source>
</evidence>
<keyword evidence="8 13" id="KW-0812">Transmembrane</keyword>
<name>A0A410PY65_9FIRM</name>
<dbReference type="InterPro" id="IPR002528">
    <property type="entry name" value="MATE_fam"/>
</dbReference>
<evidence type="ECO:0000256" key="2">
    <source>
        <dbReference type="ARBA" id="ARBA00004651"/>
    </source>
</evidence>
<comment type="similarity">
    <text evidence="3">Belongs to the multi antimicrobial extrusion (MATE) (TC 2.A.66.1) family.</text>
</comment>
<keyword evidence="7" id="KW-1003">Cell membrane</keyword>
<feature type="transmembrane region" description="Helical" evidence="13">
    <location>
        <begin position="172"/>
        <end position="194"/>
    </location>
</feature>
<gene>
    <name evidence="14" type="ORF">EQM06_12010</name>
</gene>
<dbReference type="KEGG" id="amij:EQM06_12010"/>
<dbReference type="Proteomes" id="UP000287601">
    <property type="component" value="Chromosome"/>
</dbReference>
<comment type="function">
    <text evidence="1">Multidrug efflux pump.</text>
</comment>
<dbReference type="PANTHER" id="PTHR43298">
    <property type="entry name" value="MULTIDRUG RESISTANCE PROTEIN NORM-RELATED"/>
    <property type="match status" value="1"/>
</dbReference>
<accession>A0A410PY65</accession>
<keyword evidence="10" id="KW-0406">Ion transport</keyword>
<evidence type="ECO:0000256" key="9">
    <source>
        <dbReference type="ARBA" id="ARBA00022989"/>
    </source>
</evidence>
<protein>
    <recommendedName>
        <fullName evidence="4">Probable multidrug resistance protein NorM</fullName>
    </recommendedName>
    <alternativeName>
        <fullName evidence="12">Multidrug-efflux transporter</fullName>
    </alternativeName>
</protein>
<feature type="transmembrane region" description="Helical" evidence="13">
    <location>
        <begin position="298"/>
        <end position="321"/>
    </location>
</feature>
<dbReference type="PIRSF" id="PIRSF006603">
    <property type="entry name" value="DinF"/>
    <property type="match status" value="1"/>
</dbReference>
<keyword evidence="11 13" id="KW-0472">Membrane</keyword>
<feature type="transmembrane region" description="Helical" evidence="13">
    <location>
        <begin position="365"/>
        <end position="389"/>
    </location>
</feature>
<evidence type="ECO:0000256" key="7">
    <source>
        <dbReference type="ARBA" id="ARBA00022475"/>
    </source>
</evidence>
<feature type="transmembrane region" description="Helical" evidence="13">
    <location>
        <begin position="25"/>
        <end position="49"/>
    </location>
</feature>
<evidence type="ECO:0000256" key="10">
    <source>
        <dbReference type="ARBA" id="ARBA00023065"/>
    </source>
</evidence>
<dbReference type="GO" id="GO:0015297">
    <property type="term" value="F:antiporter activity"/>
    <property type="evidence" value="ECO:0007669"/>
    <property type="project" value="UniProtKB-KW"/>
</dbReference>
<feature type="transmembrane region" description="Helical" evidence="13">
    <location>
        <begin position="333"/>
        <end position="353"/>
    </location>
</feature>
<dbReference type="NCBIfam" id="TIGR00797">
    <property type="entry name" value="matE"/>
    <property type="match status" value="1"/>
</dbReference>
<keyword evidence="9 13" id="KW-1133">Transmembrane helix</keyword>
<keyword evidence="15" id="KW-1185">Reference proteome</keyword>
<reference evidence="14 15" key="1">
    <citation type="submission" date="2019-01" db="EMBL/GenBank/DDBJ databases">
        <title>Draft genomes of a novel of Aminipila strains.</title>
        <authorList>
            <person name="Ma S."/>
        </authorList>
    </citation>
    <scope>NUCLEOTIDE SEQUENCE [LARGE SCALE GENOMIC DNA]</scope>
    <source>
        <strain evidence="15">JN-39</strain>
    </source>
</reference>
<evidence type="ECO:0000256" key="1">
    <source>
        <dbReference type="ARBA" id="ARBA00003408"/>
    </source>
</evidence>
<dbReference type="AlphaFoldDB" id="A0A410PY65"/>